<dbReference type="Gene3D" id="3.30.420.40">
    <property type="match status" value="2"/>
</dbReference>
<comment type="similarity">
    <text evidence="2">Belongs to the ROK (NagC/XylR) family.</text>
</comment>
<dbReference type="InterPro" id="IPR043129">
    <property type="entry name" value="ATPase_NBD"/>
</dbReference>
<evidence type="ECO:0000256" key="5">
    <source>
        <dbReference type="ARBA" id="ARBA00022741"/>
    </source>
</evidence>
<dbReference type="SUPFAM" id="SSF53067">
    <property type="entry name" value="Actin-like ATPase domain"/>
    <property type="match status" value="1"/>
</dbReference>
<evidence type="ECO:0000256" key="8">
    <source>
        <dbReference type="ARBA" id="ARBA00022840"/>
    </source>
</evidence>
<dbReference type="PANTHER" id="PTHR42742:SF3">
    <property type="entry name" value="FRUCTOKINASE"/>
    <property type="match status" value="1"/>
</dbReference>
<keyword evidence="4" id="KW-0479">Metal-binding</keyword>
<evidence type="ECO:0000313" key="13">
    <source>
        <dbReference type="EMBL" id="ETW03225.1"/>
    </source>
</evidence>
<dbReference type="FunFam" id="3.30.420.40:FF:000153">
    <property type="entry name" value="Putative fructokinase"/>
    <property type="match status" value="1"/>
</dbReference>
<sequence>MAEKAGRRFAGVELGGTTWAIAIAHDNPLNIVARTRIDTTTPDETIAKAFAWLDMQEFDSIGIASFGPVDLNPTSNTYGCITTTPKPHWANTNIVGKFRAKYSGVPINFETDVNAPALFEASFGGHGPGVSSVCYITVGTGIGVGVCIDGKAVHGNMHPEAGHMYVPLATADIATNFQGLCPFHSSCAEGMAASGAIAARTKVERTALHEIPDSDPVWDVVAHYLAHVCVNLTLTVSPHVIVLGGGVSKRQGLLAKIHAKFATYLNGYVSTPPLATFIKLSFHQDIGLVSSLELARLVHPTETVAEHD</sequence>
<dbReference type="FunFam" id="3.30.420.40:FF:000136">
    <property type="entry name" value="Putative fructokinase"/>
    <property type="match status" value="1"/>
</dbReference>
<dbReference type="VEuPathDB" id="FungiDB:H310_05628"/>
<keyword evidence="3" id="KW-0808">Transferase</keyword>
<keyword evidence="10" id="KW-0119">Carbohydrate metabolism</keyword>
<evidence type="ECO:0000256" key="3">
    <source>
        <dbReference type="ARBA" id="ARBA00022679"/>
    </source>
</evidence>
<evidence type="ECO:0000256" key="12">
    <source>
        <dbReference type="ARBA" id="ARBA00048451"/>
    </source>
</evidence>
<evidence type="ECO:0000256" key="1">
    <source>
        <dbReference type="ARBA" id="ARBA00001946"/>
    </source>
</evidence>
<reference evidence="13" key="1">
    <citation type="submission" date="2013-12" db="EMBL/GenBank/DDBJ databases">
        <title>The Genome Sequence of Aphanomyces invadans NJM9701.</title>
        <authorList>
            <consortium name="The Broad Institute Genomics Platform"/>
            <person name="Russ C."/>
            <person name="Tyler B."/>
            <person name="van West P."/>
            <person name="Dieguez-Uribeondo J."/>
            <person name="Young S.K."/>
            <person name="Zeng Q."/>
            <person name="Gargeya S."/>
            <person name="Fitzgerald M."/>
            <person name="Abouelleil A."/>
            <person name="Alvarado L."/>
            <person name="Chapman S.B."/>
            <person name="Gainer-Dewar J."/>
            <person name="Goldberg J."/>
            <person name="Griggs A."/>
            <person name="Gujja S."/>
            <person name="Hansen M."/>
            <person name="Howarth C."/>
            <person name="Imamovic A."/>
            <person name="Ireland A."/>
            <person name="Larimer J."/>
            <person name="McCowan C."/>
            <person name="Murphy C."/>
            <person name="Pearson M."/>
            <person name="Poon T.W."/>
            <person name="Priest M."/>
            <person name="Roberts A."/>
            <person name="Saif S."/>
            <person name="Shea T."/>
            <person name="Sykes S."/>
            <person name="Wortman J."/>
            <person name="Nusbaum C."/>
            <person name="Birren B."/>
        </authorList>
    </citation>
    <scope>NUCLEOTIDE SEQUENCE [LARGE SCALE GENOMIC DNA]</scope>
    <source>
        <strain evidence="13">NJM9701</strain>
    </source>
</reference>
<dbReference type="EC" id="2.7.1.4" evidence="11"/>
<keyword evidence="6" id="KW-0418">Kinase</keyword>
<dbReference type="AlphaFoldDB" id="A0A024UAH6"/>
<keyword evidence="5" id="KW-0547">Nucleotide-binding</keyword>
<evidence type="ECO:0000256" key="6">
    <source>
        <dbReference type="ARBA" id="ARBA00022777"/>
    </source>
</evidence>
<gene>
    <name evidence="13" type="ORF">H310_05628</name>
</gene>
<comment type="cofactor">
    <cofactor evidence="1">
        <name>Mg(2+)</name>
        <dbReference type="ChEBI" id="CHEBI:18420"/>
    </cofactor>
</comment>
<comment type="catalytic activity">
    <reaction evidence="12">
        <text>D-fructose + ATP = D-fructose 6-phosphate + ADP + H(+)</text>
        <dbReference type="Rhea" id="RHEA:16125"/>
        <dbReference type="ChEBI" id="CHEBI:15378"/>
        <dbReference type="ChEBI" id="CHEBI:30616"/>
        <dbReference type="ChEBI" id="CHEBI:37721"/>
        <dbReference type="ChEBI" id="CHEBI:61527"/>
        <dbReference type="ChEBI" id="CHEBI:456216"/>
        <dbReference type="EC" id="2.7.1.4"/>
    </reaction>
</comment>
<accession>A0A024UAH6</accession>
<evidence type="ECO:0000256" key="4">
    <source>
        <dbReference type="ARBA" id="ARBA00022723"/>
    </source>
</evidence>
<evidence type="ECO:0000256" key="9">
    <source>
        <dbReference type="ARBA" id="ARBA00022842"/>
    </source>
</evidence>
<keyword evidence="9" id="KW-0460">Magnesium</keyword>
<dbReference type="CDD" id="cd24067">
    <property type="entry name" value="ASKHA_NBD_ROK_BsFRK-like"/>
    <property type="match status" value="1"/>
</dbReference>
<organism evidence="13">
    <name type="scientific">Aphanomyces invadans</name>
    <dbReference type="NCBI Taxonomy" id="157072"/>
    <lineage>
        <taxon>Eukaryota</taxon>
        <taxon>Sar</taxon>
        <taxon>Stramenopiles</taxon>
        <taxon>Oomycota</taxon>
        <taxon>Saprolegniomycetes</taxon>
        <taxon>Saprolegniales</taxon>
        <taxon>Verrucalvaceae</taxon>
        <taxon>Aphanomyces</taxon>
    </lineage>
</organism>
<dbReference type="eggNOG" id="ENOG502QRD3">
    <property type="taxonomic scope" value="Eukaryota"/>
</dbReference>
<dbReference type="RefSeq" id="XP_008868609.1">
    <property type="nucleotide sequence ID" value="XM_008870387.1"/>
</dbReference>
<dbReference type="OrthoDB" id="10260668at2759"/>
<proteinExistence type="inferred from homology"/>
<dbReference type="GO" id="GO:0046872">
    <property type="term" value="F:metal ion binding"/>
    <property type="evidence" value="ECO:0007669"/>
    <property type="project" value="UniProtKB-KW"/>
</dbReference>
<keyword evidence="8" id="KW-0067">ATP-binding</keyword>
<protein>
    <recommendedName>
        <fullName evidence="11">fructokinase</fullName>
        <ecNumber evidence="11">2.7.1.4</ecNumber>
    </recommendedName>
</protein>
<dbReference type="STRING" id="157072.A0A024UAH6"/>
<name>A0A024UAH6_9STRA</name>
<dbReference type="GO" id="GO:0005524">
    <property type="term" value="F:ATP binding"/>
    <property type="evidence" value="ECO:0007669"/>
    <property type="project" value="UniProtKB-KW"/>
</dbReference>
<dbReference type="EMBL" id="KI913960">
    <property type="protein sequence ID" value="ETW03225.1"/>
    <property type="molecule type" value="Genomic_DNA"/>
</dbReference>
<evidence type="ECO:0000256" key="10">
    <source>
        <dbReference type="ARBA" id="ARBA00023277"/>
    </source>
</evidence>
<dbReference type="PROSITE" id="PS01125">
    <property type="entry name" value="ROK"/>
    <property type="match status" value="1"/>
</dbReference>
<dbReference type="Pfam" id="PF00480">
    <property type="entry name" value="ROK"/>
    <property type="match status" value="1"/>
</dbReference>
<keyword evidence="7" id="KW-0862">Zinc</keyword>
<dbReference type="InterPro" id="IPR049874">
    <property type="entry name" value="ROK_cs"/>
</dbReference>
<dbReference type="PANTHER" id="PTHR42742">
    <property type="entry name" value="TRANSCRIPTIONAL REPRESSOR MPRA"/>
    <property type="match status" value="1"/>
</dbReference>
<dbReference type="GeneID" id="20082678"/>
<dbReference type="GO" id="GO:0008865">
    <property type="term" value="F:fructokinase activity"/>
    <property type="evidence" value="ECO:0007669"/>
    <property type="project" value="UniProtKB-EC"/>
</dbReference>
<dbReference type="InterPro" id="IPR051804">
    <property type="entry name" value="Carb_Metab_Reg_Kinase/Isom"/>
</dbReference>
<evidence type="ECO:0000256" key="2">
    <source>
        <dbReference type="ARBA" id="ARBA00006479"/>
    </source>
</evidence>
<dbReference type="InterPro" id="IPR000600">
    <property type="entry name" value="ROK"/>
</dbReference>
<evidence type="ECO:0000256" key="11">
    <source>
        <dbReference type="ARBA" id="ARBA00038887"/>
    </source>
</evidence>
<evidence type="ECO:0000256" key="7">
    <source>
        <dbReference type="ARBA" id="ARBA00022833"/>
    </source>
</evidence>